<evidence type="ECO:0000256" key="8">
    <source>
        <dbReference type="ARBA" id="ARBA00022723"/>
    </source>
</evidence>
<dbReference type="InterPro" id="IPR002591">
    <property type="entry name" value="Phosphodiest/P_Trfase"/>
</dbReference>
<evidence type="ECO:0000256" key="20">
    <source>
        <dbReference type="ARBA" id="ARBA00046203"/>
    </source>
</evidence>
<comment type="catalytic activity">
    <reaction evidence="29">
        <text>sn-glycerol 3-phosphocholine + H2O = phosphocholine + glycerol + H(+)</text>
        <dbReference type="Rhea" id="RHEA:19545"/>
        <dbReference type="ChEBI" id="CHEBI:15377"/>
        <dbReference type="ChEBI" id="CHEBI:15378"/>
        <dbReference type="ChEBI" id="CHEBI:16870"/>
        <dbReference type="ChEBI" id="CHEBI:17754"/>
        <dbReference type="ChEBI" id="CHEBI:295975"/>
        <dbReference type="EC" id="3.1.4.38"/>
    </reaction>
    <physiologicalReaction direction="left-to-right" evidence="29">
        <dbReference type="Rhea" id="RHEA:19546"/>
    </physiologicalReaction>
</comment>
<keyword evidence="9 33" id="KW-0732">Signal</keyword>
<proteinExistence type="inferred from homology"/>
<keyword evidence="8" id="KW-0479">Metal-binding</keyword>
<evidence type="ECO:0000256" key="1">
    <source>
        <dbReference type="ARBA" id="ARBA00001947"/>
    </source>
</evidence>
<evidence type="ECO:0000256" key="15">
    <source>
        <dbReference type="ARBA" id="ARBA00023157"/>
    </source>
</evidence>
<evidence type="ECO:0000256" key="22">
    <source>
        <dbReference type="ARBA" id="ARBA00047322"/>
    </source>
</evidence>
<keyword evidence="15" id="KW-1015">Disulfide bond</keyword>
<dbReference type="EMBL" id="LUCH01005139">
    <property type="protein sequence ID" value="KAF5398314.1"/>
    <property type="molecule type" value="Genomic_DNA"/>
</dbReference>
<dbReference type="Proteomes" id="UP000748531">
    <property type="component" value="Unassembled WGS sequence"/>
</dbReference>
<evidence type="ECO:0000256" key="25">
    <source>
        <dbReference type="ARBA" id="ARBA00047600"/>
    </source>
</evidence>
<evidence type="ECO:0000256" key="5">
    <source>
        <dbReference type="ARBA" id="ARBA00022475"/>
    </source>
</evidence>
<dbReference type="Pfam" id="PF01663">
    <property type="entry name" value="Phosphodiest"/>
    <property type="match status" value="1"/>
</dbReference>
<keyword evidence="5" id="KW-1003">Cell membrane</keyword>
<dbReference type="GO" id="GO:0016042">
    <property type="term" value="P:lipid catabolic process"/>
    <property type="evidence" value="ECO:0007669"/>
    <property type="project" value="UniProtKB-KW"/>
</dbReference>
<keyword evidence="7" id="KW-0336">GPI-anchor</keyword>
<keyword evidence="32" id="KW-1133">Transmembrane helix</keyword>
<dbReference type="Gene3D" id="3.40.720.10">
    <property type="entry name" value="Alkaline Phosphatase, subunit A"/>
    <property type="match status" value="1"/>
</dbReference>
<comment type="catalytic activity">
    <reaction evidence="31">
        <text>1-(5Z,8Z,11Z,14Z-eicosatetraenoyl)-sn-glycero-3-phosphocholine + H2O = 1-(5Z,8Z,11Z,14Z-eicosatetraenoyl)-sn-glycerol + phosphocholine + H(+)</text>
        <dbReference type="Rhea" id="RHEA:41003"/>
        <dbReference type="ChEBI" id="CHEBI:15377"/>
        <dbReference type="ChEBI" id="CHEBI:15378"/>
        <dbReference type="ChEBI" id="CHEBI:34071"/>
        <dbReference type="ChEBI" id="CHEBI:74344"/>
        <dbReference type="ChEBI" id="CHEBI:295975"/>
    </reaction>
    <physiologicalReaction direction="left-to-right" evidence="31">
        <dbReference type="Rhea" id="RHEA:41004"/>
    </physiologicalReaction>
</comment>
<comment type="catalytic activity">
    <reaction evidence="26">
        <text>1-tetradecanoyl-sn-glycero-3-phosphocholine + H2O = 1-tetradecanoyl-sn-glycerol + phosphocholine + H(+)</text>
        <dbReference type="Rhea" id="RHEA:40999"/>
        <dbReference type="ChEBI" id="CHEBI:15377"/>
        <dbReference type="ChEBI" id="CHEBI:15378"/>
        <dbReference type="ChEBI" id="CHEBI:64489"/>
        <dbReference type="ChEBI" id="CHEBI:75536"/>
        <dbReference type="ChEBI" id="CHEBI:295975"/>
    </reaction>
    <physiologicalReaction direction="left-to-right" evidence="26">
        <dbReference type="Rhea" id="RHEA:41000"/>
    </physiologicalReaction>
</comment>
<comment type="subcellular location">
    <subcellularLocation>
        <location evidence="2">Cell membrane</location>
        <topology evidence="2">Lipid-anchor</topology>
        <topology evidence="2">GPI-anchor</topology>
    </subcellularLocation>
</comment>
<evidence type="ECO:0000313" key="35">
    <source>
        <dbReference type="Proteomes" id="UP000748531"/>
    </source>
</evidence>
<dbReference type="GO" id="GO:0046872">
    <property type="term" value="F:metal ion binding"/>
    <property type="evidence" value="ECO:0007669"/>
    <property type="project" value="UniProtKB-KW"/>
</dbReference>
<name>A0A8J4T5L9_9TREM</name>
<evidence type="ECO:0000256" key="30">
    <source>
        <dbReference type="ARBA" id="ARBA00049092"/>
    </source>
</evidence>
<evidence type="ECO:0000256" key="6">
    <source>
        <dbReference type="ARBA" id="ARBA00022553"/>
    </source>
</evidence>
<keyword evidence="10" id="KW-0378">Hydrolase</keyword>
<dbReference type="GO" id="GO:0047390">
    <property type="term" value="F:glycerophosphocholine cholinephosphodiesterase activity"/>
    <property type="evidence" value="ECO:0007669"/>
    <property type="project" value="UniProtKB-EC"/>
</dbReference>
<comment type="catalytic activity">
    <reaction evidence="24">
        <text>a 1-O-alkyl-sn-glycero-3-phosphocholine + H2O = a 1-O-alkyl-sn-glycerol + phosphocholine + H(+)</text>
        <dbReference type="Rhea" id="RHEA:36083"/>
        <dbReference type="ChEBI" id="CHEBI:15377"/>
        <dbReference type="ChEBI" id="CHEBI:15378"/>
        <dbReference type="ChEBI" id="CHEBI:15850"/>
        <dbReference type="ChEBI" id="CHEBI:30909"/>
        <dbReference type="ChEBI" id="CHEBI:295975"/>
    </reaction>
    <physiologicalReaction direction="left-to-right" evidence="24">
        <dbReference type="Rhea" id="RHEA:36084"/>
    </physiologicalReaction>
</comment>
<evidence type="ECO:0000256" key="19">
    <source>
        <dbReference type="ARBA" id="ARBA00032556"/>
    </source>
</evidence>
<evidence type="ECO:0000256" key="32">
    <source>
        <dbReference type="SAM" id="Phobius"/>
    </source>
</evidence>
<accession>A0A8J4T5L9</accession>
<keyword evidence="35" id="KW-1185">Reference proteome</keyword>
<feature type="transmembrane region" description="Helical" evidence="32">
    <location>
        <begin position="467"/>
        <end position="494"/>
    </location>
</feature>
<comment type="similarity">
    <text evidence="3">Belongs to the nucleotide pyrophosphatase/phosphodiesterase family.</text>
</comment>
<comment type="function">
    <text evidence="20">Choline-specific glycerophosphodiesterase that hydrolyzes glycerophosphocholine (GPC) and lysophosphatidylcholine (LPC) and contributes to supplying choline to the cells. Has a preference for LPC with short (12:0 and 14:0) or polyunsaturated (18:2 and 20:4) fatty acids. In vitro, hydrolyzes only choline-containing lysophospholipids, such as sphingosylphosphorylcholine (SPC), platelet-activating factor (PAF) and lysoPAF, but not other lysophospholipids.</text>
</comment>
<evidence type="ECO:0000256" key="31">
    <source>
        <dbReference type="ARBA" id="ARBA00049320"/>
    </source>
</evidence>
<evidence type="ECO:0000256" key="9">
    <source>
        <dbReference type="ARBA" id="ARBA00022729"/>
    </source>
</evidence>
<organism evidence="34 35">
    <name type="scientific">Paragonimus heterotremus</name>
    <dbReference type="NCBI Taxonomy" id="100268"/>
    <lineage>
        <taxon>Eukaryota</taxon>
        <taxon>Metazoa</taxon>
        <taxon>Spiralia</taxon>
        <taxon>Lophotrochozoa</taxon>
        <taxon>Platyhelminthes</taxon>
        <taxon>Trematoda</taxon>
        <taxon>Digenea</taxon>
        <taxon>Plagiorchiida</taxon>
        <taxon>Troglotremata</taxon>
        <taxon>Troglotrematidae</taxon>
        <taxon>Paragonimus</taxon>
    </lineage>
</organism>
<dbReference type="GO" id="GO:0098552">
    <property type="term" value="C:side of membrane"/>
    <property type="evidence" value="ECO:0007669"/>
    <property type="project" value="UniProtKB-KW"/>
</dbReference>
<keyword evidence="14 32" id="KW-0472">Membrane</keyword>
<comment type="cofactor">
    <cofactor evidence="1">
        <name>Zn(2+)</name>
        <dbReference type="ChEBI" id="CHEBI:29105"/>
    </cofactor>
</comment>
<evidence type="ECO:0000256" key="10">
    <source>
        <dbReference type="ARBA" id="ARBA00022801"/>
    </source>
</evidence>
<evidence type="ECO:0000256" key="23">
    <source>
        <dbReference type="ARBA" id="ARBA00047482"/>
    </source>
</evidence>
<comment type="caution">
    <text evidence="34">The sequence shown here is derived from an EMBL/GenBank/DDBJ whole genome shotgun (WGS) entry which is preliminary data.</text>
</comment>
<evidence type="ECO:0000256" key="21">
    <source>
        <dbReference type="ARBA" id="ARBA00047290"/>
    </source>
</evidence>
<evidence type="ECO:0000256" key="26">
    <source>
        <dbReference type="ARBA" id="ARBA00047779"/>
    </source>
</evidence>
<evidence type="ECO:0000256" key="27">
    <source>
        <dbReference type="ARBA" id="ARBA00048209"/>
    </source>
</evidence>
<evidence type="ECO:0000256" key="3">
    <source>
        <dbReference type="ARBA" id="ARBA00010594"/>
    </source>
</evidence>
<dbReference type="OrthoDB" id="415411at2759"/>
<evidence type="ECO:0000256" key="7">
    <source>
        <dbReference type="ARBA" id="ARBA00022622"/>
    </source>
</evidence>
<comment type="catalytic activity">
    <reaction evidence="25">
        <text>a 1-acyl-sn-glycero-3-phosphocholine + H2O = a 1-acyl-sn-glycerol + phosphocholine + H(+)</text>
        <dbReference type="Rhea" id="RHEA:44720"/>
        <dbReference type="ChEBI" id="CHEBI:15377"/>
        <dbReference type="ChEBI" id="CHEBI:15378"/>
        <dbReference type="ChEBI" id="CHEBI:58168"/>
        <dbReference type="ChEBI" id="CHEBI:64683"/>
        <dbReference type="ChEBI" id="CHEBI:295975"/>
    </reaction>
    <physiologicalReaction direction="left-to-right" evidence="25">
        <dbReference type="Rhea" id="RHEA:44721"/>
    </physiologicalReaction>
</comment>
<dbReference type="AlphaFoldDB" id="A0A8J4T5L9"/>
<evidence type="ECO:0000256" key="16">
    <source>
        <dbReference type="ARBA" id="ARBA00023180"/>
    </source>
</evidence>
<dbReference type="EC" id="3.1.4.38" evidence="4"/>
<evidence type="ECO:0000256" key="17">
    <source>
        <dbReference type="ARBA" id="ARBA00023288"/>
    </source>
</evidence>
<keyword evidence="6" id="KW-0597">Phosphoprotein</keyword>
<comment type="catalytic activity">
    <reaction evidence="23">
        <text>glycero-2-phosphocholine + H2O = phosphocholine + glycerol + H(+)</text>
        <dbReference type="Rhea" id="RHEA:61684"/>
        <dbReference type="ChEBI" id="CHEBI:15377"/>
        <dbReference type="ChEBI" id="CHEBI:15378"/>
        <dbReference type="ChEBI" id="CHEBI:17754"/>
        <dbReference type="ChEBI" id="CHEBI:144950"/>
        <dbReference type="ChEBI" id="CHEBI:295975"/>
    </reaction>
    <physiologicalReaction direction="left-to-right" evidence="23">
        <dbReference type="Rhea" id="RHEA:61685"/>
    </physiologicalReaction>
</comment>
<keyword evidence="13" id="KW-0443">Lipid metabolism</keyword>
<evidence type="ECO:0000256" key="11">
    <source>
        <dbReference type="ARBA" id="ARBA00022833"/>
    </source>
</evidence>
<keyword evidence="32" id="KW-0812">Transmembrane</keyword>
<evidence type="ECO:0000256" key="28">
    <source>
        <dbReference type="ARBA" id="ARBA00048234"/>
    </source>
</evidence>
<keyword evidence="16" id="KW-0325">Glycoprotein</keyword>
<reference evidence="34" key="1">
    <citation type="submission" date="2019-05" db="EMBL/GenBank/DDBJ databases">
        <title>Annotation for the trematode Paragonimus heterotremus.</title>
        <authorList>
            <person name="Choi Y.-J."/>
        </authorList>
    </citation>
    <scope>NUCLEOTIDE SEQUENCE</scope>
    <source>
        <strain evidence="34">LC</strain>
    </source>
</reference>
<evidence type="ECO:0000256" key="13">
    <source>
        <dbReference type="ARBA" id="ARBA00023098"/>
    </source>
</evidence>
<comment type="catalytic activity">
    <reaction evidence="27">
        <text>1-hexadecanoyl-sn-glycero-3-phosphocholine + H2O = 1-hexadecanoyl-sn-glycerol + phosphocholine + H(+)</text>
        <dbReference type="Rhea" id="RHEA:41119"/>
        <dbReference type="ChEBI" id="CHEBI:15377"/>
        <dbReference type="ChEBI" id="CHEBI:15378"/>
        <dbReference type="ChEBI" id="CHEBI:72998"/>
        <dbReference type="ChEBI" id="CHEBI:75542"/>
        <dbReference type="ChEBI" id="CHEBI:295975"/>
    </reaction>
    <physiologicalReaction direction="left-to-right" evidence="27">
        <dbReference type="Rhea" id="RHEA:41120"/>
    </physiologicalReaction>
</comment>
<dbReference type="GO" id="GO:0005886">
    <property type="term" value="C:plasma membrane"/>
    <property type="evidence" value="ECO:0007669"/>
    <property type="project" value="UniProtKB-SubCell"/>
</dbReference>
<evidence type="ECO:0000256" key="4">
    <source>
        <dbReference type="ARBA" id="ARBA00012318"/>
    </source>
</evidence>
<dbReference type="PANTHER" id="PTHR10151:SF66">
    <property type="entry name" value="GLYCEROPHOSPHOCHOLINE CHOLINEPHOSPHODIESTERASE ENPP6"/>
    <property type="match status" value="1"/>
</dbReference>
<gene>
    <name evidence="34" type="ORF">PHET_08320</name>
</gene>
<evidence type="ECO:0000256" key="12">
    <source>
        <dbReference type="ARBA" id="ARBA00022963"/>
    </source>
</evidence>
<evidence type="ECO:0000256" key="29">
    <source>
        <dbReference type="ARBA" id="ARBA00048703"/>
    </source>
</evidence>
<evidence type="ECO:0000256" key="33">
    <source>
        <dbReference type="SAM" id="SignalP"/>
    </source>
</evidence>
<comment type="catalytic activity">
    <reaction evidence="30">
        <text>1-(9Z,12Z)-octadecadienoyl-sn-glycero-3-phosphocholine + H2O = 1-(9Z,12Z-octadecadienoyl)-sn-glycerol + phosphocholine + H(+)</text>
        <dbReference type="Rhea" id="RHEA:41115"/>
        <dbReference type="ChEBI" id="CHEBI:15377"/>
        <dbReference type="ChEBI" id="CHEBI:15378"/>
        <dbReference type="ChEBI" id="CHEBI:28733"/>
        <dbReference type="ChEBI" id="CHEBI:75561"/>
        <dbReference type="ChEBI" id="CHEBI:295975"/>
    </reaction>
    <physiologicalReaction direction="left-to-right" evidence="30">
        <dbReference type="Rhea" id="RHEA:41116"/>
    </physiologicalReaction>
</comment>
<dbReference type="InterPro" id="IPR017850">
    <property type="entry name" value="Alkaline_phosphatase_core_sf"/>
</dbReference>
<feature type="signal peptide" evidence="33">
    <location>
        <begin position="1"/>
        <end position="30"/>
    </location>
</feature>
<evidence type="ECO:0000256" key="18">
    <source>
        <dbReference type="ARBA" id="ARBA00031167"/>
    </source>
</evidence>
<evidence type="ECO:0000256" key="24">
    <source>
        <dbReference type="ARBA" id="ARBA00047494"/>
    </source>
</evidence>
<dbReference type="SUPFAM" id="SSF53649">
    <property type="entry name" value="Alkaline phosphatase-like"/>
    <property type="match status" value="1"/>
</dbReference>
<keyword evidence="17" id="KW-0449">Lipoprotein</keyword>
<keyword evidence="11" id="KW-0862">Zinc</keyword>
<evidence type="ECO:0000313" key="34">
    <source>
        <dbReference type="EMBL" id="KAF5398314.1"/>
    </source>
</evidence>
<dbReference type="PANTHER" id="PTHR10151">
    <property type="entry name" value="ECTONUCLEOTIDE PYROPHOSPHATASE/PHOSPHODIESTERASE"/>
    <property type="match status" value="1"/>
</dbReference>
<keyword evidence="12" id="KW-0442">Lipid degradation</keyword>
<comment type="catalytic activity">
    <reaction evidence="22">
        <text>1-(9Z-octadecenoyl)-sn-glycero-3-phosphocholine + H2O = 1-(9Z-octadecenoyl)-sn-glycerol + phosphocholine + H(+)</text>
        <dbReference type="Rhea" id="RHEA:41091"/>
        <dbReference type="ChEBI" id="CHEBI:15377"/>
        <dbReference type="ChEBI" id="CHEBI:15378"/>
        <dbReference type="ChEBI" id="CHEBI:28610"/>
        <dbReference type="ChEBI" id="CHEBI:75757"/>
        <dbReference type="ChEBI" id="CHEBI:295975"/>
    </reaction>
    <physiologicalReaction direction="left-to-right" evidence="22">
        <dbReference type="Rhea" id="RHEA:41092"/>
    </physiologicalReaction>
</comment>
<comment type="catalytic activity">
    <reaction evidence="28">
        <text>sphing-4-enine-phosphocholine + H2O = sphing-4-enine + phosphocholine + H(+)</text>
        <dbReference type="Rhea" id="RHEA:41095"/>
        <dbReference type="ChEBI" id="CHEBI:15377"/>
        <dbReference type="ChEBI" id="CHEBI:15378"/>
        <dbReference type="ChEBI" id="CHEBI:57756"/>
        <dbReference type="ChEBI" id="CHEBI:58906"/>
        <dbReference type="ChEBI" id="CHEBI:295975"/>
    </reaction>
    <physiologicalReaction direction="left-to-right" evidence="28">
        <dbReference type="Rhea" id="RHEA:41096"/>
    </physiologicalReaction>
</comment>
<evidence type="ECO:0000256" key="14">
    <source>
        <dbReference type="ARBA" id="ARBA00023136"/>
    </source>
</evidence>
<feature type="chain" id="PRO_5035180096" description="glycerophosphocholine cholinephosphodiesterase" evidence="33">
    <location>
        <begin position="31"/>
        <end position="522"/>
    </location>
</feature>
<protein>
    <recommendedName>
        <fullName evidence="4">glycerophosphocholine cholinephosphodiesterase</fullName>
        <ecNumber evidence="4">3.1.4.38</ecNumber>
    </recommendedName>
    <alternativeName>
        <fullName evidence="19">Choline-specific glycerophosphodiester phosphodiesterase</fullName>
    </alternativeName>
    <alternativeName>
        <fullName evidence="18">Ectonucleotide pyrophosphatase/phosphodiesterase family member 6</fullName>
    </alternativeName>
</protein>
<evidence type="ECO:0000256" key="2">
    <source>
        <dbReference type="ARBA" id="ARBA00004609"/>
    </source>
</evidence>
<comment type="catalytic activity">
    <reaction evidence="21">
        <text>1-dodecanoyl-sn-glycero-3-phosphocholine + H2O = 1-dodecanoyl-sn-glycerol + phosphocholine + H(+)</text>
        <dbReference type="Rhea" id="RHEA:41127"/>
        <dbReference type="ChEBI" id="CHEBI:15377"/>
        <dbReference type="ChEBI" id="CHEBI:15378"/>
        <dbReference type="ChEBI" id="CHEBI:74966"/>
        <dbReference type="ChEBI" id="CHEBI:75529"/>
        <dbReference type="ChEBI" id="CHEBI:295975"/>
    </reaction>
    <physiologicalReaction direction="left-to-right" evidence="21">
        <dbReference type="Rhea" id="RHEA:41128"/>
    </physiologicalReaction>
</comment>
<sequence>MLLLPTAFTLFRMKLVSLLLLVVPFEFSHAAFGENSGASSLNTLVRLDGTPFRSPNRTTSPLLILLIDGLRWDLLDQFEAKTNKTLLGFARLKQHGGHVKRITPVFPTECHPNLISMLTGLYPIDHGAIFNQLYDTNRNESFSYHMDERLNRTVPDLLRTKLTQNRKKVHMYHLPICASSIDGSFSCEPYASDRMTLDNLNRTLQQAVKRLKDADSDITVVYYDKLDQLGHLHGPLSDEVLLTELPALDQVVSYLLDQLVPHSRPVSPISLILTSDHGMSEVTTRELLDRFIGWNQVRKVINRGSTVAIWPLPEQYNLVHRRLSSSRVTRFTVYTNTSIPMEWHTGGDLFPPILLVAKPGYILDSNLWHIDLGHYSTAMQLKGAHGYDITHTDMHIPLFVLGPGIIPGSVYDGNPVDQLHTYSLITTLTGFDMTLSFSDDRRRYGPYAALTVGNSPLTAARLFTKNMFILSGTISVLAAILCCLVLVVGLLTFYRSKLHSLVTPVPKSELDQKLLQSDSSLA</sequence>